<dbReference type="InterPro" id="IPR036866">
    <property type="entry name" value="RibonucZ/Hydroxyglut_hydro"/>
</dbReference>
<dbReference type="InterPro" id="IPR001279">
    <property type="entry name" value="Metallo-B-lactamas"/>
</dbReference>
<comment type="caution">
    <text evidence="2">The sequence shown here is derived from an EMBL/GenBank/DDBJ whole genome shotgun (WGS) entry which is preliminary data.</text>
</comment>
<name>A0A1G2RTV5_9BACT</name>
<gene>
    <name evidence="2" type="ORF">A3H01_00370</name>
</gene>
<dbReference type="SUPFAM" id="SSF56281">
    <property type="entry name" value="Metallo-hydrolase/oxidoreductase"/>
    <property type="match status" value="1"/>
</dbReference>
<reference evidence="2 3" key="1">
    <citation type="journal article" date="2016" name="Nat. Commun.">
        <title>Thousands of microbial genomes shed light on interconnected biogeochemical processes in an aquifer system.</title>
        <authorList>
            <person name="Anantharaman K."/>
            <person name="Brown C.T."/>
            <person name="Hug L.A."/>
            <person name="Sharon I."/>
            <person name="Castelle C.J."/>
            <person name="Probst A.J."/>
            <person name="Thomas B.C."/>
            <person name="Singh A."/>
            <person name="Wilkins M.J."/>
            <person name="Karaoz U."/>
            <person name="Brodie E.L."/>
            <person name="Williams K.H."/>
            <person name="Hubbard S.S."/>
            <person name="Banfield J.F."/>
        </authorList>
    </citation>
    <scope>NUCLEOTIDE SEQUENCE [LARGE SCALE GENOMIC DNA]</scope>
</reference>
<dbReference type="EMBL" id="MHUM01000032">
    <property type="protein sequence ID" value="OHA76275.1"/>
    <property type="molecule type" value="Genomic_DNA"/>
</dbReference>
<dbReference type="SMART" id="SM00849">
    <property type="entry name" value="Lactamase_B"/>
    <property type="match status" value="1"/>
</dbReference>
<dbReference type="Proteomes" id="UP000177853">
    <property type="component" value="Unassembled WGS sequence"/>
</dbReference>
<sequence length="303" mass="34060">MPQQKSRSVFIILVFLAVINIFALTVVRTLSAPQLLEVDFFNVGQGDSIFIKTPSRHKILIDGGPDNGVIEKLAKTMPFWDRTIDLVVLTHPDKDHVAGLIDVFKRYRVDNVLWTGVVRDTLEYKKWVGVLEKEQASIVIAQSGQRIKSSSSGQSSERTVYFDILNPSDRLEGLEFDKSNDTAVVARMYFKDNSFLFTGDIGFSAEEKMVSSKIELNSDILKVGHHGSKYSTGDFFLEKVLPSMAVIQVGKNSYGHPAPETLERLEKFDIDTLRTDTDGDIEIISDGNNIQVKNENEKRKTIK</sequence>
<dbReference type="Pfam" id="PF00753">
    <property type="entry name" value="Lactamase_B"/>
    <property type="match status" value="1"/>
</dbReference>
<dbReference type="PANTHER" id="PTHR30619:SF1">
    <property type="entry name" value="RECOMBINATION PROTEIN 2"/>
    <property type="match status" value="1"/>
</dbReference>
<evidence type="ECO:0000313" key="2">
    <source>
        <dbReference type="EMBL" id="OHA76275.1"/>
    </source>
</evidence>
<protein>
    <recommendedName>
        <fullName evidence="1">Metallo-beta-lactamase domain-containing protein</fullName>
    </recommendedName>
</protein>
<evidence type="ECO:0000259" key="1">
    <source>
        <dbReference type="SMART" id="SM00849"/>
    </source>
</evidence>
<dbReference type="CDD" id="cd07731">
    <property type="entry name" value="ComA-like_MBL-fold"/>
    <property type="match status" value="1"/>
</dbReference>
<feature type="domain" description="Metallo-beta-lactamase" evidence="1">
    <location>
        <begin position="45"/>
        <end position="251"/>
    </location>
</feature>
<dbReference type="PANTHER" id="PTHR30619">
    <property type="entry name" value="DNA INTERNALIZATION/COMPETENCE PROTEIN COMEC/REC2"/>
    <property type="match status" value="1"/>
</dbReference>
<dbReference type="InterPro" id="IPR052159">
    <property type="entry name" value="Competence_DNA_uptake"/>
</dbReference>
<proteinExistence type="predicted"/>
<accession>A0A1G2RTV5</accession>
<organism evidence="2 3">
    <name type="scientific">Candidatus Wildermuthbacteria bacterium RIFCSPLOWO2_12_FULL_40_9</name>
    <dbReference type="NCBI Taxonomy" id="1802467"/>
    <lineage>
        <taxon>Bacteria</taxon>
        <taxon>Candidatus Wildermuthiibacteriota</taxon>
    </lineage>
</organism>
<dbReference type="AlphaFoldDB" id="A0A1G2RTV5"/>
<evidence type="ECO:0000313" key="3">
    <source>
        <dbReference type="Proteomes" id="UP000177853"/>
    </source>
</evidence>
<dbReference type="Gene3D" id="3.60.15.10">
    <property type="entry name" value="Ribonuclease Z/Hydroxyacylglutathione hydrolase-like"/>
    <property type="match status" value="1"/>
</dbReference>
<dbReference type="InterPro" id="IPR035681">
    <property type="entry name" value="ComA-like_MBL"/>
</dbReference>